<accession>C5FY59</accession>
<organism evidence="1 2">
    <name type="scientific">Arthroderma otae (strain ATCC MYA-4605 / CBS 113480)</name>
    <name type="common">Microsporum canis</name>
    <dbReference type="NCBI Taxonomy" id="554155"/>
    <lineage>
        <taxon>Eukaryota</taxon>
        <taxon>Fungi</taxon>
        <taxon>Dikarya</taxon>
        <taxon>Ascomycota</taxon>
        <taxon>Pezizomycotina</taxon>
        <taxon>Eurotiomycetes</taxon>
        <taxon>Eurotiomycetidae</taxon>
        <taxon>Onygenales</taxon>
        <taxon>Arthrodermataceae</taxon>
        <taxon>Microsporum</taxon>
    </lineage>
</organism>
<evidence type="ECO:0000313" key="1">
    <source>
        <dbReference type="EMBL" id="EEQ34457.1"/>
    </source>
</evidence>
<dbReference type="Proteomes" id="UP000002035">
    <property type="component" value="Unassembled WGS sequence"/>
</dbReference>
<dbReference type="VEuPathDB" id="FungiDB:MCYG_07276"/>
<dbReference type="OrthoDB" id="10368271at2759"/>
<sequence length="139" mass="16046">MPPEVRSFLRGWVAAIKQLPVDHPEIQKIPICFEGFGETLYKSSTYEIESYFTKNHSERNGVTRSLAKALRWDLRRSREKAKEEGKLEIRRKIMTINKQDISIFEKSATESIMVSEEDSIKLSTSIAICAITIYSLYLI</sequence>
<dbReference type="GeneID" id="9226799"/>
<proteinExistence type="predicted"/>
<dbReference type="RefSeq" id="XP_002843493.1">
    <property type="nucleotide sequence ID" value="XM_002843447.1"/>
</dbReference>
<gene>
    <name evidence="1" type="ORF">MCYG_07276</name>
</gene>
<protein>
    <submittedName>
        <fullName evidence="1">Uncharacterized protein</fullName>
    </submittedName>
</protein>
<name>C5FY59_ARTOC</name>
<evidence type="ECO:0000313" key="2">
    <source>
        <dbReference type="Proteomes" id="UP000002035"/>
    </source>
</evidence>
<dbReference type="EMBL" id="DS995707">
    <property type="protein sequence ID" value="EEQ34457.1"/>
    <property type="molecule type" value="Genomic_DNA"/>
</dbReference>
<dbReference type="HOGENOM" id="CLU_1844632_0_0_1"/>
<keyword evidence="2" id="KW-1185">Reference proteome</keyword>
<dbReference type="AlphaFoldDB" id="C5FY59"/>
<reference evidence="2" key="1">
    <citation type="journal article" date="2012" name="MBio">
        <title>Comparative genome analysis of Trichophyton rubrum and related dermatophytes reveals candidate genes involved in infection.</title>
        <authorList>
            <person name="Martinez D.A."/>
            <person name="Oliver B.G."/>
            <person name="Graeser Y."/>
            <person name="Goldberg J.M."/>
            <person name="Li W."/>
            <person name="Martinez-Rossi N.M."/>
            <person name="Monod M."/>
            <person name="Shelest E."/>
            <person name="Barton R.C."/>
            <person name="Birch E."/>
            <person name="Brakhage A.A."/>
            <person name="Chen Z."/>
            <person name="Gurr S.J."/>
            <person name="Heiman D."/>
            <person name="Heitman J."/>
            <person name="Kosti I."/>
            <person name="Rossi A."/>
            <person name="Saif S."/>
            <person name="Samalova M."/>
            <person name="Saunders C.W."/>
            <person name="Shea T."/>
            <person name="Summerbell R.C."/>
            <person name="Xu J."/>
            <person name="Young S."/>
            <person name="Zeng Q."/>
            <person name="Birren B.W."/>
            <person name="Cuomo C.A."/>
            <person name="White T.C."/>
        </authorList>
    </citation>
    <scope>NUCLEOTIDE SEQUENCE [LARGE SCALE GENOMIC DNA]</scope>
    <source>
        <strain evidence="2">ATCC MYA-4605 / CBS 113480</strain>
    </source>
</reference>